<evidence type="ECO:0000256" key="3">
    <source>
        <dbReference type="RuleBase" id="RU361203"/>
    </source>
</evidence>
<dbReference type="HOGENOM" id="CLU_013387_2_0_1"/>
<name>H3GZF7_PHYRM</name>
<dbReference type="SUPFAM" id="SSF56300">
    <property type="entry name" value="Metallo-dependent phosphatases"/>
    <property type="match status" value="1"/>
</dbReference>
<feature type="domain" description="Purple acid phosphatase N-terminal" evidence="6">
    <location>
        <begin position="102"/>
        <end position="200"/>
    </location>
</feature>
<evidence type="ECO:0000313" key="7">
    <source>
        <dbReference type="EnsemblProtists" id="Phyra83171"/>
    </source>
</evidence>
<evidence type="ECO:0000256" key="1">
    <source>
        <dbReference type="ARBA" id="ARBA00022729"/>
    </source>
</evidence>
<dbReference type="EC" id="3.1.3.2" evidence="3"/>
<dbReference type="OMA" id="VIAYWHH"/>
<dbReference type="InterPro" id="IPR041792">
    <property type="entry name" value="MPP_PAP"/>
</dbReference>
<dbReference type="InterPro" id="IPR008963">
    <property type="entry name" value="Purple_acid_Pase-like_N"/>
</dbReference>
<keyword evidence="2" id="KW-0325">Glycoprotein</keyword>
<dbReference type="SUPFAM" id="SSF49363">
    <property type="entry name" value="Purple acid phosphatase, N-terminal domain"/>
    <property type="match status" value="1"/>
</dbReference>
<dbReference type="Pfam" id="PF14008">
    <property type="entry name" value="Metallophos_C"/>
    <property type="match status" value="1"/>
</dbReference>
<dbReference type="Gene3D" id="3.60.21.10">
    <property type="match status" value="1"/>
</dbReference>
<keyword evidence="8" id="KW-1185">Reference proteome</keyword>
<evidence type="ECO:0000259" key="4">
    <source>
        <dbReference type="Pfam" id="PF00149"/>
    </source>
</evidence>
<dbReference type="InterPro" id="IPR029052">
    <property type="entry name" value="Metallo-depent_PP-like"/>
</dbReference>
<dbReference type="Gene3D" id="2.60.40.380">
    <property type="entry name" value="Purple acid phosphatase-like, N-terminal"/>
    <property type="match status" value="1"/>
</dbReference>
<dbReference type="Proteomes" id="UP000005238">
    <property type="component" value="Unassembled WGS sequence"/>
</dbReference>
<accession>H3GZF7</accession>
<dbReference type="AlphaFoldDB" id="H3GZF7"/>
<dbReference type="GO" id="GO:0003993">
    <property type="term" value="F:acid phosphatase activity"/>
    <property type="evidence" value="ECO:0000318"/>
    <property type="project" value="GO_Central"/>
</dbReference>
<evidence type="ECO:0000259" key="6">
    <source>
        <dbReference type="Pfam" id="PF16656"/>
    </source>
</evidence>
<dbReference type="CDD" id="cd00839">
    <property type="entry name" value="MPP_PAPs"/>
    <property type="match status" value="1"/>
</dbReference>
<feature type="domain" description="Calcineurin-like phosphoesterase" evidence="4">
    <location>
        <begin position="211"/>
        <end position="448"/>
    </location>
</feature>
<feature type="domain" description="Purple acid phosphatase C-terminal" evidence="5">
    <location>
        <begin position="476"/>
        <end position="537"/>
    </location>
</feature>
<dbReference type="InterPro" id="IPR004843">
    <property type="entry name" value="Calcineurin-like_PHP"/>
</dbReference>
<dbReference type="GO" id="GO:0046872">
    <property type="term" value="F:metal ion binding"/>
    <property type="evidence" value="ECO:0007669"/>
    <property type="project" value="InterPro"/>
</dbReference>
<protein>
    <recommendedName>
        <fullName evidence="3">Purple acid phosphatase</fullName>
        <ecNumber evidence="3">3.1.3.2</ecNumber>
    </recommendedName>
</protein>
<dbReference type="InParanoid" id="H3GZF7"/>
<organism evidence="7 8">
    <name type="scientific">Phytophthora ramorum</name>
    <name type="common">Sudden oak death agent</name>
    <dbReference type="NCBI Taxonomy" id="164328"/>
    <lineage>
        <taxon>Eukaryota</taxon>
        <taxon>Sar</taxon>
        <taxon>Stramenopiles</taxon>
        <taxon>Oomycota</taxon>
        <taxon>Peronosporomycetes</taxon>
        <taxon>Peronosporales</taxon>
        <taxon>Peronosporaceae</taxon>
        <taxon>Phytophthora</taxon>
    </lineage>
</organism>
<reference evidence="8" key="1">
    <citation type="journal article" date="2006" name="Science">
        <title>Phytophthora genome sequences uncover evolutionary origins and mechanisms of pathogenesis.</title>
        <authorList>
            <person name="Tyler B.M."/>
            <person name="Tripathy S."/>
            <person name="Zhang X."/>
            <person name="Dehal P."/>
            <person name="Jiang R.H."/>
            <person name="Aerts A."/>
            <person name="Arredondo F.D."/>
            <person name="Baxter L."/>
            <person name="Bensasson D."/>
            <person name="Beynon J.L."/>
            <person name="Chapman J."/>
            <person name="Damasceno C.M."/>
            <person name="Dorrance A.E."/>
            <person name="Dou D."/>
            <person name="Dickerman A.W."/>
            <person name="Dubchak I.L."/>
            <person name="Garbelotto M."/>
            <person name="Gijzen M."/>
            <person name="Gordon S.G."/>
            <person name="Govers F."/>
            <person name="Grunwald N.J."/>
            <person name="Huang W."/>
            <person name="Ivors K.L."/>
            <person name="Jones R.W."/>
            <person name="Kamoun S."/>
            <person name="Krampis K."/>
            <person name="Lamour K.H."/>
            <person name="Lee M.K."/>
            <person name="McDonald W.H."/>
            <person name="Medina M."/>
            <person name="Meijer H.J."/>
            <person name="Nordberg E.K."/>
            <person name="Maclean D.J."/>
            <person name="Ospina-Giraldo M.D."/>
            <person name="Morris P.F."/>
            <person name="Phuntumart V."/>
            <person name="Putnam N.H."/>
            <person name="Rash S."/>
            <person name="Rose J.K."/>
            <person name="Sakihama Y."/>
            <person name="Salamov A.A."/>
            <person name="Savidor A."/>
            <person name="Scheuring C.F."/>
            <person name="Smith B.M."/>
            <person name="Sobral B.W."/>
            <person name="Terry A."/>
            <person name="Torto-Alalibo T.A."/>
            <person name="Win J."/>
            <person name="Xu Z."/>
            <person name="Zhang H."/>
            <person name="Grigoriev I.V."/>
            <person name="Rokhsar D.S."/>
            <person name="Boore J.L."/>
        </authorList>
    </citation>
    <scope>NUCLEOTIDE SEQUENCE [LARGE SCALE GENOMIC DNA]</scope>
    <source>
        <strain evidence="8">Pr102</strain>
    </source>
</reference>
<evidence type="ECO:0000313" key="8">
    <source>
        <dbReference type="Proteomes" id="UP000005238"/>
    </source>
</evidence>
<dbReference type="VEuPathDB" id="FungiDB:KRP23_2971"/>
<dbReference type="InterPro" id="IPR025733">
    <property type="entry name" value="PAPs_C"/>
</dbReference>
<dbReference type="eggNOG" id="KOG1378">
    <property type="taxonomic scope" value="Eukaryota"/>
</dbReference>
<evidence type="ECO:0000259" key="5">
    <source>
        <dbReference type="Pfam" id="PF14008"/>
    </source>
</evidence>
<dbReference type="EMBL" id="DS566080">
    <property type="status" value="NOT_ANNOTATED_CDS"/>
    <property type="molecule type" value="Genomic_DNA"/>
</dbReference>
<dbReference type="PANTHER" id="PTHR45867">
    <property type="entry name" value="PURPLE ACID PHOSPHATASE"/>
    <property type="match status" value="1"/>
</dbReference>
<dbReference type="STRING" id="164328.H3GZF7"/>
<dbReference type="EnsemblProtists" id="Phyra83171">
    <property type="protein sequence ID" value="Phyra83171"/>
    <property type="gene ID" value="Phyra83171"/>
</dbReference>
<sequence length="552" mass="60929">MRVYFVKRVAVVGSFLCSVTSGKSSGILDKVKSIFHHGDSSQSSQGETSGSGSAVDDSSCVYEWASLSCKPEDACAIQYHFGDVTPSEACRVKGTSDSAKVPQQVHLAFAGKEAGTGMTISWTTFALEEDPAVWIGKSEGNVVQVRSADIETRSYYKEKDYALYSYHAIVGGLKPNKEYFYKVGSASHTKFQSAVSSFTTARKSGDDSPFTIAVYGDMGADAHAVETNKYVNSLVGKVDFIYHLGDVSYADDAFLSAKTAFGFFYEQVYNKFMNSMTNVMRQMAYMVLVGNHEAECHSPSCLLSDTKLDQLGNYSAYNARFRMPSNESGGVLNMWYSFEYASVHLTSISTETDYPNAPSNAYHTHRMYGGFGDQLAWLEEDLKAAHANRDQVPWIIVGMHRPMYTIRSCDADGRPDNSYIALDVQEAFEKLFIKYKVDLVFQAHVHAYERQYPTANGSAVMDGVSEDDATYTNPKAPVYVISGSAGGPEGLYKYKHPESPKWHVVMDNEHYAITMLSVTPTNLTLTTVESATGAVCDKFTIVKDQRQASQKE</sequence>
<keyword evidence="1" id="KW-0732">Signal</keyword>
<dbReference type="VEuPathDB" id="FungiDB:KRP22_14936"/>
<dbReference type="PANTHER" id="PTHR45867:SF3">
    <property type="entry name" value="ACID PHOSPHATASE TYPE 7"/>
    <property type="match status" value="1"/>
</dbReference>
<dbReference type="InterPro" id="IPR015914">
    <property type="entry name" value="PAPs_N"/>
</dbReference>
<proteinExistence type="inferred from homology"/>
<reference evidence="7" key="2">
    <citation type="submission" date="2015-06" db="UniProtKB">
        <authorList>
            <consortium name="EnsemblProtists"/>
        </authorList>
    </citation>
    <scope>IDENTIFICATION</scope>
    <source>
        <strain evidence="7">Pr102</strain>
    </source>
</reference>
<comment type="similarity">
    <text evidence="3">Belongs to the metallophosphoesterase superfamily. Purple acid phosphatase family.</text>
</comment>
<keyword evidence="3" id="KW-0378">Hydrolase</keyword>
<evidence type="ECO:0000256" key="2">
    <source>
        <dbReference type="ARBA" id="ARBA00023180"/>
    </source>
</evidence>
<comment type="catalytic activity">
    <reaction evidence="3">
        <text>a phosphate monoester + H2O = an alcohol + phosphate</text>
        <dbReference type="Rhea" id="RHEA:15017"/>
        <dbReference type="ChEBI" id="CHEBI:15377"/>
        <dbReference type="ChEBI" id="CHEBI:30879"/>
        <dbReference type="ChEBI" id="CHEBI:43474"/>
        <dbReference type="ChEBI" id="CHEBI:67140"/>
        <dbReference type="EC" id="3.1.3.2"/>
    </reaction>
</comment>
<dbReference type="Pfam" id="PF16656">
    <property type="entry name" value="Pur_ac_phosph_N"/>
    <property type="match status" value="1"/>
</dbReference>
<dbReference type="Pfam" id="PF00149">
    <property type="entry name" value="Metallophos"/>
    <property type="match status" value="1"/>
</dbReference>